<dbReference type="GO" id="GO:0008168">
    <property type="term" value="F:methyltransferase activity"/>
    <property type="evidence" value="ECO:0007669"/>
    <property type="project" value="UniProtKB-KW"/>
</dbReference>
<dbReference type="AlphaFoldDB" id="A0AAD7VV98"/>
<gene>
    <name evidence="2" type="ORF">POJ06DRAFT_192711</name>
</gene>
<dbReference type="GO" id="GO:0032259">
    <property type="term" value="P:methylation"/>
    <property type="evidence" value="ECO:0007669"/>
    <property type="project" value="UniProtKB-KW"/>
</dbReference>
<keyword evidence="2" id="KW-0489">Methyltransferase</keyword>
<dbReference type="CDD" id="cd02440">
    <property type="entry name" value="AdoMet_MTases"/>
    <property type="match status" value="1"/>
</dbReference>
<dbReference type="GeneID" id="80880053"/>
<reference evidence="2" key="1">
    <citation type="submission" date="2023-03" db="EMBL/GenBank/DDBJ databases">
        <title>Near-Complete genome sequence of Lipomyces tetrasporous NRRL Y-64009, an oleaginous yeast capable of growing on lignocellulosic hydrolysates.</title>
        <authorList>
            <consortium name="Lawrence Berkeley National Laboratory"/>
            <person name="Jagtap S.S."/>
            <person name="Liu J.-J."/>
            <person name="Walukiewicz H.E."/>
            <person name="Pangilinan J."/>
            <person name="Lipzen A."/>
            <person name="Ahrendt S."/>
            <person name="Koriabine M."/>
            <person name="Cobaugh K."/>
            <person name="Salamov A."/>
            <person name="Yoshinaga Y."/>
            <person name="Ng V."/>
            <person name="Daum C."/>
            <person name="Grigoriev I.V."/>
            <person name="Slininger P.J."/>
            <person name="Dien B.S."/>
            <person name="Jin Y.-S."/>
            <person name="Rao C.V."/>
        </authorList>
    </citation>
    <scope>NUCLEOTIDE SEQUENCE</scope>
    <source>
        <strain evidence="2">NRRL Y-64009</strain>
    </source>
</reference>
<evidence type="ECO:0000259" key="1">
    <source>
        <dbReference type="Pfam" id="PF13847"/>
    </source>
</evidence>
<evidence type="ECO:0000313" key="3">
    <source>
        <dbReference type="Proteomes" id="UP001217417"/>
    </source>
</evidence>
<organism evidence="2 3">
    <name type="scientific">Lipomyces tetrasporus</name>
    <dbReference type="NCBI Taxonomy" id="54092"/>
    <lineage>
        <taxon>Eukaryota</taxon>
        <taxon>Fungi</taxon>
        <taxon>Dikarya</taxon>
        <taxon>Ascomycota</taxon>
        <taxon>Saccharomycotina</taxon>
        <taxon>Lipomycetes</taxon>
        <taxon>Lipomycetales</taxon>
        <taxon>Lipomycetaceae</taxon>
        <taxon>Lipomyces</taxon>
    </lineage>
</organism>
<dbReference type="SUPFAM" id="SSF53335">
    <property type="entry name" value="S-adenosyl-L-methionine-dependent methyltransferases"/>
    <property type="match status" value="1"/>
</dbReference>
<dbReference type="PANTHER" id="PTHR43861:SF1">
    <property type="entry name" value="TRANS-ACONITATE 2-METHYLTRANSFERASE"/>
    <property type="match status" value="1"/>
</dbReference>
<dbReference type="RefSeq" id="XP_056046194.1">
    <property type="nucleotide sequence ID" value="XM_056184887.1"/>
</dbReference>
<protein>
    <submittedName>
        <fullName evidence="2">S-adenosyl-L-methionine-dependent methyltransferase</fullName>
    </submittedName>
</protein>
<dbReference type="InterPro" id="IPR029063">
    <property type="entry name" value="SAM-dependent_MTases_sf"/>
</dbReference>
<sequence>MATSTGEQWSPNDYVTHASFVPALASRVVSLLAPQPTDHILDIGAGDGVLSIAIASQVATVHCTDGSRHMVEYAATRVAEGKIKNVTTEVVDAGTEVKEKIPAGKYNKVFSNAAYHWIFGSLSSADARAKAFQDVYDILPPGGEFVVECGGHGNVGEILVALVSTVTSVWARKGVVKTYAEIKETLSPWYFATNAEIAGWLQAAGFKIELLEREYRPTTLNNGDIGMKGWIDTFGFPFWEGLNDEEKNAVISEAVELLRIADWLEHEGKWVAGYVRCRFKAIKE</sequence>
<evidence type="ECO:0000313" key="2">
    <source>
        <dbReference type="EMBL" id="KAJ8102744.1"/>
    </source>
</evidence>
<keyword evidence="2" id="KW-0808">Transferase</keyword>
<feature type="domain" description="Methyltransferase" evidence="1">
    <location>
        <begin position="38"/>
        <end position="148"/>
    </location>
</feature>
<name>A0AAD7VV98_9ASCO</name>
<dbReference type="EMBL" id="JARPMG010000002">
    <property type="protein sequence ID" value="KAJ8102744.1"/>
    <property type="molecule type" value="Genomic_DNA"/>
</dbReference>
<dbReference type="PANTHER" id="PTHR43861">
    <property type="entry name" value="TRANS-ACONITATE 2-METHYLTRANSFERASE-RELATED"/>
    <property type="match status" value="1"/>
</dbReference>
<comment type="caution">
    <text evidence="2">The sequence shown here is derived from an EMBL/GenBank/DDBJ whole genome shotgun (WGS) entry which is preliminary data.</text>
</comment>
<dbReference type="Pfam" id="PF13847">
    <property type="entry name" value="Methyltransf_31"/>
    <property type="match status" value="1"/>
</dbReference>
<dbReference type="Gene3D" id="3.40.50.150">
    <property type="entry name" value="Vaccinia Virus protein VP39"/>
    <property type="match status" value="1"/>
</dbReference>
<accession>A0AAD7VV98</accession>
<dbReference type="Proteomes" id="UP001217417">
    <property type="component" value="Unassembled WGS sequence"/>
</dbReference>
<proteinExistence type="predicted"/>
<keyword evidence="3" id="KW-1185">Reference proteome</keyword>
<dbReference type="InterPro" id="IPR025714">
    <property type="entry name" value="Methyltranfer_dom"/>
</dbReference>